<organism evidence="1 2">
    <name type="scientific">Vagococcus salmoninarum</name>
    <dbReference type="NCBI Taxonomy" id="2739"/>
    <lineage>
        <taxon>Bacteria</taxon>
        <taxon>Bacillati</taxon>
        <taxon>Bacillota</taxon>
        <taxon>Bacilli</taxon>
        <taxon>Lactobacillales</taxon>
        <taxon>Enterococcaceae</taxon>
        <taxon>Vagococcus</taxon>
    </lineage>
</organism>
<dbReference type="RefSeq" id="WP_126781286.1">
    <property type="nucleotide sequence ID" value="NZ_JBQDMR010000033.1"/>
</dbReference>
<keyword evidence="2" id="KW-1185">Reference proteome</keyword>
<dbReference type="GeneID" id="98568993"/>
<name>A0A429ZIL9_9ENTE</name>
<dbReference type="EMBL" id="NGJU01000018">
    <property type="protein sequence ID" value="RST93535.1"/>
    <property type="molecule type" value="Genomic_DNA"/>
</dbReference>
<protein>
    <recommendedName>
        <fullName evidence="3">Alternate signal-mediated exported protein</fullName>
    </recommendedName>
</protein>
<evidence type="ECO:0000313" key="2">
    <source>
        <dbReference type="Proteomes" id="UP000287239"/>
    </source>
</evidence>
<dbReference type="Proteomes" id="UP000287239">
    <property type="component" value="Unassembled WGS sequence"/>
</dbReference>
<dbReference type="AlphaFoldDB" id="A0A429ZIL9"/>
<evidence type="ECO:0008006" key="3">
    <source>
        <dbReference type="Google" id="ProtNLM"/>
    </source>
</evidence>
<dbReference type="OrthoDB" id="2058406at2"/>
<reference evidence="1 2" key="1">
    <citation type="submission" date="2017-05" db="EMBL/GenBank/DDBJ databases">
        <title>Vagococcus spp. assemblies.</title>
        <authorList>
            <person name="Gulvik C.A."/>
        </authorList>
    </citation>
    <scope>NUCLEOTIDE SEQUENCE [LARGE SCALE GENOMIC DNA]</scope>
    <source>
        <strain evidence="1 2">NCFB 2777</strain>
    </source>
</reference>
<comment type="caution">
    <text evidence="1">The sequence shown here is derived from an EMBL/GenBank/DDBJ whole genome shotgun (WGS) entry which is preliminary data.</text>
</comment>
<proteinExistence type="predicted"/>
<gene>
    <name evidence="1" type="ORF">CBF35_11460</name>
</gene>
<evidence type="ECO:0000313" key="1">
    <source>
        <dbReference type="EMBL" id="RST93535.1"/>
    </source>
</evidence>
<accession>A0A429ZIL9</accession>
<sequence length="224" mass="25069">MKTNRKKRQTKRKTNKWVVLVGTLLLSFLIISLGILGYTYSAEKSSETRNNDFAVGDLKTELVEEFTDRPETVIDEPIVKKVTVKNTGETDQFIRVMVIPEITKKGQTGKPDVLLASSLGKEVVLLDKDDQPITDNADWVDGKDGYFYYLKGLNVNKKTVSLFEKVKVATAKEPYTGAELQVHVKVESIGTTKWAYRDAWWQGQTPAAGTSLLPIDSALKDLAR</sequence>